<protein>
    <submittedName>
        <fullName evidence="1">Uncharacterized protein</fullName>
    </submittedName>
</protein>
<sequence length="91" mass="10171">MRAIMNPLSLILTTSNSLFTSKNNDAGTHVINAIPNSATPNSPPFYKTFGYLIHISTLSLLTIHHHHHHHHHGTIVCISLILTIKISNFKR</sequence>
<evidence type="ECO:0000313" key="2">
    <source>
        <dbReference type="Proteomes" id="UP000694050"/>
    </source>
</evidence>
<proteinExistence type="predicted"/>
<evidence type="ECO:0000313" key="1">
    <source>
        <dbReference type="EMBL" id="KAG7420383.1"/>
    </source>
</evidence>
<reference evidence="1" key="1">
    <citation type="submission" date="2021-04" db="EMBL/GenBank/DDBJ databases">
        <title>First draft genome resource for Brassicaceae pathogens Fusarium oxysporum f. sp. raphani and Fusarium oxysporum f. sp. rapae.</title>
        <authorList>
            <person name="Asai S."/>
        </authorList>
    </citation>
    <scope>NUCLEOTIDE SEQUENCE</scope>
    <source>
        <strain evidence="1">Tf1208</strain>
    </source>
</reference>
<name>A0A8J5P7N1_FUSOX</name>
<dbReference type="AlphaFoldDB" id="A0A8J5P7N1"/>
<accession>A0A8J5P7N1</accession>
<organism evidence="1 2">
    <name type="scientific">Fusarium oxysporum f. sp. rapae</name>
    <dbReference type="NCBI Taxonomy" id="485398"/>
    <lineage>
        <taxon>Eukaryota</taxon>
        <taxon>Fungi</taxon>
        <taxon>Dikarya</taxon>
        <taxon>Ascomycota</taxon>
        <taxon>Pezizomycotina</taxon>
        <taxon>Sordariomycetes</taxon>
        <taxon>Hypocreomycetidae</taxon>
        <taxon>Hypocreales</taxon>
        <taxon>Nectriaceae</taxon>
        <taxon>Fusarium</taxon>
        <taxon>Fusarium oxysporum species complex</taxon>
    </lineage>
</organism>
<gene>
    <name evidence="1" type="ORF">Forpe1208_v003172</name>
</gene>
<comment type="caution">
    <text evidence="1">The sequence shown here is derived from an EMBL/GenBank/DDBJ whole genome shotgun (WGS) entry which is preliminary data.</text>
</comment>
<dbReference type="EMBL" id="JAELUQ010000002">
    <property type="protein sequence ID" value="KAG7420383.1"/>
    <property type="molecule type" value="Genomic_DNA"/>
</dbReference>
<dbReference type="Proteomes" id="UP000694050">
    <property type="component" value="Unassembled WGS sequence"/>
</dbReference>